<dbReference type="AlphaFoldDB" id="X1L327"/>
<dbReference type="EMBL" id="BARU01037521">
    <property type="protein sequence ID" value="GAH88558.1"/>
    <property type="molecule type" value="Genomic_DNA"/>
</dbReference>
<name>X1L327_9ZZZZ</name>
<proteinExistence type="predicted"/>
<sequence length="89" mass="10445">ELNASSYTMRTTGRSARKKIDTYQYIEQDIVSDVQESIGCTDAGFPYVSYEQVAEWIGDSSYLRNYPEWIKQSKINEEREKINEDLEYT</sequence>
<gene>
    <name evidence="1" type="ORF">S03H2_58447</name>
</gene>
<reference evidence="1" key="1">
    <citation type="journal article" date="2014" name="Front. Microbiol.">
        <title>High frequency of phylogenetically diverse reductive dehalogenase-homologous genes in deep subseafloor sedimentary metagenomes.</title>
        <authorList>
            <person name="Kawai M."/>
            <person name="Futagami T."/>
            <person name="Toyoda A."/>
            <person name="Takaki Y."/>
            <person name="Nishi S."/>
            <person name="Hori S."/>
            <person name="Arai W."/>
            <person name="Tsubouchi T."/>
            <person name="Morono Y."/>
            <person name="Uchiyama I."/>
            <person name="Ito T."/>
            <person name="Fujiyama A."/>
            <person name="Inagaki F."/>
            <person name="Takami H."/>
        </authorList>
    </citation>
    <scope>NUCLEOTIDE SEQUENCE</scope>
    <source>
        <strain evidence="1">Expedition CK06-06</strain>
    </source>
</reference>
<accession>X1L327</accession>
<protein>
    <submittedName>
        <fullName evidence="1">Uncharacterized protein</fullName>
    </submittedName>
</protein>
<feature type="non-terminal residue" evidence="1">
    <location>
        <position position="1"/>
    </location>
</feature>
<evidence type="ECO:0000313" key="1">
    <source>
        <dbReference type="EMBL" id="GAH88558.1"/>
    </source>
</evidence>
<organism evidence="1">
    <name type="scientific">marine sediment metagenome</name>
    <dbReference type="NCBI Taxonomy" id="412755"/>
    <lineage>
        <taxon>unclassified sequences</taxon>
        <taxon>metagenomes</taxon>
        <taxon>ecological metagenomes</taxon>
    </lineage>
</organism>
<comment type="caution">
    <text evidence="1">The sequence shown here is derived from an EMBL/GenBank/DDBJ whole genome shotgun (WGS) entry which is preliminary data.</text>
</comment>